<dbReference type="InterPro" id="IPR041166">
    <property type="entry name" value="Rubredoxin_2"/>
</dbReference>
<dbReference type="GO" id="GO:0005829">
    <property type="term" value="C:cytosol"/>
    <property type="evidence" value="ECO:0007669"/>
    <property type="project" value="TreeGrafter"/>
</dbReference>
<dbReference type="FunFam" id="3.40.50.300:FF:000050">
    <property type="entry name" value="DNA repair protein RadA"/>
    <property type="match status" value="1"/>
</dbReference>
<evidence type="ECO:0000256" key="5">
    <source>
        <dbReference type="ARBA" id="ARBA00022801"/>
    </source>
</evidence>
<dbReference type="InterPro" id="IPR020588">
    <property type="entry name" value="RecA_ATP-bd"/>
</dbReference>
<dbReference type="GO" id="GO:0008270">
    <property type="term" value="F:zinc ion binding"/>
    <property type="evidence" value="ECO:0007669"/>
    <property type="project" value="UniProtKB-KW"/>
</dbReference>
<dbReference type="SMART" id="SM00382">
    <property type="entry name" value="AAA"/>
    <property type="match status" value="1"/>
</dbReference>
<dbReference type="InterPro" id="IPR008269">
    <property type="entry name" value="Lon_proteolytic"/>
</dbReference>
<comment type="similarity">
    <text evidence="11 13">Belongs to the RecA family. RadA subfamily.</text>
</comment>
<dbReference type="Pfam" id="PF05362">
    <property type="entry name" value="Lon_C"/>
    <property type="match status" value="1"/>
</dbReference>
<dbReference type="Pfam" id="PF18073">
    <property type="entry name" value="Zn_ribbon_LapB"/>
    <property type="match status" value="1"/>
</dbReference>
<evidence type="ECO:0000256" key="10">
    <source>
        <dbReference type="ARBA" id="ARBA00023204"/>
    </source>
</evidence>
<evidence type="ECO:0000256" key="11">
    <source>
        <dbReference type="HAMAP-Rule" id="MF_01498"/>
    </source>
</evidence>
<dbReference type="InterPro" id="IPR014721">
    <property type="entry name" value="Ribsml_uS5_D2-typ_fold_subgr"/>
</dbReference>
<evidence type="ECO:0000256" key="4">
    <source>
        <dbReference type="ARBA" id="ARBA00022771"/>
    </source>
</evidence>
<keyword evidence="6 13" id="KW-0862">Zinc</keyword>
<keyword evidence="9 11" id="KW-0238">DNA-binding</keyword>
<keyword evidence="1 11" id="KW-0479">Metal-binding</keyword>
<feature type="domain" description="RecA family profile 1" evidence="14">
    <location>
        <begin position="69"/>
        <end position="218"/>
    </location>
</feature>
<dbReference type="InterPro" id="IPR020568">
    <property type="entry name" value="Ribosomal_Su5_D2-typ_SF"/>
</dbReference>
<feature type="binding site" evidence="11">
    <location>
        <begin position="98"/>
        <end position="105"/>
    </location>
    <ligand>
        <name>ATP</name>
        <dbReference type="ChEBI" id="CHEBI:30616"/>
    </ligand>
</feature>
<dbReference type="SUPFAM" id="SSF52540">
    <property type="entry name" value="P-loop containing nucleoside triphosphate hydrolases"/>
    <property type="match status" value="1"/>
</dbReference>
<dbReference type="PROSITE" id="PS50162">
    <property type="entry name" value="RECA_2"/>
    <property type="match status" value="1"/>
</dbReference>
<evidence type="ECO:0000256" key="13">
    <source>
        <dbReference type="RuleBase" id="RU003555"/>
    </source>
</evidence>
<gene>
    <name evidence="11 15" type="primary">radA</name>
    <name evidence="15" type="ORF">IAB02_08875</name>
</gene>
<dbReference type="GO" id="GO:0004252">
    <property type="term" value="F:serine-type endopeptidase activity"/>
    <property type="evidence" value="ECO:0007669"/>
    <property type="project" value="InterPro"/>
</dbReference>
<keyword evidence="7 11" id="KW-0067">ATP-binding</keyword>
<dbReference type="GO" id="GO:0140664">
    <property type="term" value="F:ATP-dependent DNA damage sensor activity"/>
    <property type="evidence" value="ECO:0007669"/>
    <property type="project" value="InterPro"/>
</dbReference>
<dbReference type="GO" id="GO:0005524">
    <property type="term" value="F:ATP binding"/>
    <property type="evidence" value="ECO:0007669"/>
    <property type="project" value="UniProtKB-UniRule"/>
</dbReference>
<dbReference type="InterPro" id="IPR027417">
    <property type="entry name" value="P-loop_NTPase"/>
</dbReference>
<dbReference type="Gene3D" id="3.40.50.300">
    <property type="entry name" value="P-loop containing nucleotide triphosphate hydrolases"/>
    <property type="match status" value="1"/>
</dbReference>
<comment type="function">
    <text evidence="11">Plays a role in repairing double-strand DNA breaks, probably involving stabilizing or processing branched DNA or blocked replication forks.</text>
</comment>
<dbReference type="SUPFAM" id="SSF54211">
    <property type="entry name" value="Ribosomal protein S5 domain 2-like"/>
    <property type="match status" value="1"/>
</dbReference>
<dbReference type="GO" id="GO:0000725">
    <property type="term" value="P:recombinational repair"/>
    <property type="evidence" value="ECO:0007669"/>
    <property type="project" value="UniProtKB-UniRule"/>
</dbReference>
<keyword evidence="2 11" id="KW-0547">Nucleotide-binding</keyword>
<feature type="region of interest" description="Lon-protease-like" evidence="11">
    <location>
        <begin position="354"/>
        <end position="465"/>
    </location>
</feature>
<evidence type="ECO:0000256" key="9">
    <source>
        <dbReference type="ARBA" id="ARBA00023125"/>
    </source>
</evidence>
<proteinExistence type="inferred from homology"/>
<reference evidence="15" key="1">
    <citation type="submission" date="2020-10" db="EMBL/GenBank/DDBJ databases">
        <authorList>
            <person name="Gilroy R."/>
        </authorList>
    </citation>
    <scope>NUCLEOTIDE SEQUENCE</scope>
    <source>
        <strain evidence="15">ChiHcec3-11533</strain>
    </source>
</reference>
<name>A0A9D1LBP0_9FIRM</name>
<accession>A0A9D1LBP0</accession>
<sequence length="465" mass="50506">MAKSKVVFVCTQCGYETGRWLGRCPECGSWNSFQEEERQAEILKPEKKVKRAPGSDARALLIDEIPDEDLTRRPCGIGELDRVLGGGLVDGSVVLVGGDPGIGKSTLLTQVCANMARAGAKVLYVSGEESAKQIKLRANRLGASGAQIYILAENDMNTVEKRMEEIAPEIIVVDSIQTMYLPELSSAPGSVSQVRESASRLMRLSKLSGCSVFLVGHVTKEGAIAGPRVLEHMVDAVLYFEGDREHHYRLLRAVKNRFGSVNELGMFEMTARGMEEIPNASEALLRERAQNASGSVIHCAMEGTRPLLTDVQALVSKTVFGNPRRMASGVEQGRLALLLAVLEKRVGMRLFDQDVYINIAGGMTLTEPAADLALVSAVASSLLNRPIGQDWAVMGEVGLAGEVRAVPQAERRVAECLRMGFRNILLPKGNARGMRSFENVNLAFVDNVYAAICALNLFARGDRTE</sequence>
<evidence type="ECO:0000256" key="3">
    <source>
        <dbReference type="ARBA" id="ARBA00022763"/>
    </source>
</evidence>
<keyword evidence="4 13" id="KW-0863">Zinc-finger</keyword>
<dbReference type="CDD" id="cd01121">
    <property type="entry name" value="RadA_SMS_N"/>
    <property type="match status" value="1"/>
</dbReference>
<evidence type="ECO:0000259" key="14">
    <source>
        <dbReference type="PROSITE" id="PS50162"/>
    </source>
</evidence>
<evidence type="ECO:0000256" key="8">
    <source>
        <dbReference type="ARBA" id="ARBA00023016"/>
    </source>
</evidence>
<organism evidence="15 16">
    <name type="scientific">Candidatus Pullichristensenella excrementigallinarum</name>
    <dbReference type="NCBI Taxonomy" id="2840907"/>
    <lineage>
        <taxon>Bacteria</taxon>
        <taxon>Bacillati</taxon>
        <taxon>Bacillota</taxon>
        <taxon>Clostridia</taxon>
        <taxon>Candidatus Pullichristensenella</taxon>
    </lineage>
</organism>
<dbReference type="PRINTS" id="PR01874">
    <property type="entry name" value="DNAREPAIRADA"/>
</dbReference>
<comment type="function">
    <text evidence="13">DNA-dependent ATPase involved in processing of recombination intermediates, plays a role in repairing DNA breaks. Stimulates the branch migration of RecA-mediated strand transfer reactions, allowing the 3' invading strand to extend heteroduplex DNA faster. Binds ssDNA in the presence of ADP but not other nucleotides, has ATPase activity that is stimulated by ssDNA and various branched DNA structures, but inhibited by SSB. Does not have RecA's homology-searching function.</text>
</comment>
<keyword evidence="5" id="KW-0378">Hydrolase</keyword>
<dbReference type="Pfam" id="PF13481">
    <property type="entry name" value="AAA_25"/>
    <property type="match status" value="1"/>
</dbReference>
<dbReference type="EMBL" id="DVMU01000192">
    <property type="protein sequence ID" value="HIU34663.1"/>
    <property type="molecule type" value="Genomic_DNA"/>
</dbReference>
<keyword evidence="10 11" id="KW-0234">DNA repair</keyword>
<evidence type="ECO:0000313" key="16">
    <source>
        <dbReference type="Proteomes" id="UP000824072"/>
    </source>
</evidence>
<evidence type="ECO:0000256" key="6">
    <source>
        <dbReference type="ARBA" id="ARBA00022833"/>
    </source>
</evidence>
<evidence type="ECO:0000256" key="7">
    <source>
        <dbReference type="ARBA" id="ARBA00022840"/>
    </source>
</evidence>
<dbReference type="Gene3D" id="3.30.230.10">
    <property type="match status" value="1"/>
</dbReference>
<evidence type="ECO:0000313" key="15">
    <source>
        <dbReference type="EMBL" id="HIU34663.1"/>
    </source>
</evidence>
<dbReference type="HAMAP" id="MF_01498">
    <property type="entry name" value="RadA_bact"/>
    <property type="match status" value="1"/>
</dbReference>
<dbReference type="AlphaFoldDB" id="A0A9D1LBP0"/>
<evidence type="ECO:0000256" key="12">
    <source>
        <dbReference type="NCBIfam" id="TIGR00416"/>
    </source>
</evidence>
<evidence type="ECO:0000256" key="2">
    <source>
        <dbReference type="ARBA" id="ARBA00022741"/>
    </source>
</evidence>
<dbReference type="Proteomes" id="UP000824072">
    <property type="component" value="Unassembled WGS sequence"/>
</dbReference>
<dbReference type="InterPro" id="IPR003593">
    <property type="entry name" value="AAA+_ATPase"/>
</dbReference>
<evidence type="ECO:0000256" key="1">
    <source>
        <dbReference type="ARBA" id="ARBA00022723"/>
    </source>
</evidence>
<dbReference type="GO" id="GO:0006508">
    <property type="term" value="P:proteolysis"/>
    <property type="evidence" value="ECO:0007669"/>
    <property type="project" value="InterPro"/>
</dbReference>
<dbReference type="GO" id="GO:0003684">
    <property type="term" value="F:damaged DNA binding"/>
    <property type="evidence" value="ECO:0007669"/>
    <property type="project" value="InterPro"/>
</dbReference>
<feature type="short sequence motif" description="RadA KNRFG motif" evidence="11">
    <location>
        <begin position="255"/>
        <end position="259"/>
    </location>
</feature>
<dbReference type="GO" id="GO:0004176">
    <property type="term" value="F:ATP-dependent peptidase activity"/>
    <property type="evidence" value="ECO:0007669"/>
    <property type="project" value="InterPro"/>
</dbReference>
<keyword evidence="8 11" id="KW-0346">Stress response</keyword>
<protein>
    <recommendedName>
        <fullName evidence="11 12">DNA repair protein RadA</fullName>
    </recommendedName>
</protein>
<reference evidence="15" key="2">
    <citation type="journal article" date="2021" name="PeerJ">
        <title>Extensive microbial diversity within the chicken gut microbiome revealed by metagenomics and culture.</title>
        <authorList>
            <person name="Gilroy R."/>
            <person name="Ravi A."/>
            <person name="Getino M."/>
            <person name="Pursley I."/>
            <person name="Horton D.L."/>
            <person name="Alikhan N.F."/>
            <person name="Baker D."/>
            <person name="Gharbi K."/>
            <person name="Hall N."/>
            <person name="Watson M."/>
            <person name="Adriaenssens E.M."/>
            <person name="Foster-Nyarko E."/>
            <person name="Jarju S."/>
            <person name="Secka A."/>
            <person name="Antonio M."/>
            <person name="Oren A."/>
            <person name="Chaudhuri R.R."/>
            <person name="La Ragione R."/>
            <person name="Hildebrand F."/>
            <person name="Pallen M.J."/>
        </authorList>
    </citation>
    <scope>NUCLEOTIDE SEQUENCE</scope>
    <source>
        <strain evidence="15">ChiHcec3-11533</strain>
    </source>
</reference>
<keyword evidence="3 11" id="KW-0227">DNA damage</keyword>
<dbReference type="PANTHER" id="PTHR32472">
    <property type="entry name" value="DNA REPAIR PROTEIN RADA"/>
    <property type="match status" value="1"/>
</dbReference>
<dbReference type="InterPro" id="IPR004504">
    <property type="entry name" value="DNA_repair_RadA"/>
</dbReference>
<comment type="domain">
    <text evidence="11">The middle region has homology to RecA with ATPase motifs including the RadA KNRFG motif, while the C-terminus is homologous to Lon protease.</text>
</comment>
<dbReference type="NCBIfam" id="TIGR00416">
    <property type="entry name" value="sms"/>
    <property type="match status" value="1"/>
</dbReference>
<comment type="caution">
    <text evidence="15">The sequence shown here is derived from an EMBL/GenBank/DDBJ whole genome shotgun (WGS) entry which is preliminary data.</text>
</comment>
<dbReference type="PANTHER" id="PTHR32472:SF10">
    <property type="entry name" value="DNA REPAIR PROTEIN RADA-LIKE PROTEIN"/>
    <property type="match status" value="1"/>
</dbReference>